<dbReference type="EMBL" id="GEEE01010480">
    <property type="protein sequence ID" value="JAP52745.1"/>
    <property type="molecule type" value="Transcribed_RNA"/>
</dbReference>
<name>A0A0X3PLE5_SCHSO</name>
<organism evidence="8">
    <name type="scientific">Schistocephalus solidus</name>
    <name type="common">Tapeworm</name>
    <dbReference type="NCBI Taxonomy" id="70667"/>
    <lineage>
        <taxon>Eukaryota</taxon>
        <taxon>Metazoa</taxon>
        <taxon>Spiralia</taxon>
        <taxon>Lophotrochozoa</taxon>
        <taxon>Platyhelminthes</taxon>
        <taxon>Cestoda</taxon>
        <taxon>Eucestoda</taxon>
        <taxon>Diphyllobothriidea</taxon>
        <taxon>Diphyllobothriidae</taxon>
        <taxon>Schistocephalus</taxon>
    </lineage>
</organism>
<feature type="region of interest" description="Disordered" evidence="6">
    <location>
        <begin position="222"/>
        <end position="250"/>
    </location>
</feature>
<evidence type="ECO:0000256" key="1">
    <source>
        <dbReference type="ARBA" id="ARBA00004370"/>
    </source>
</evidence>
<protein>
    <submittedName>
        <fullName evidence="8">Protein odr-4 homolog</fullName>
    </submittedName>
</protein>
<feature type="compositionally biased region" description="Polar residues" evidence="6">
    <location>
        <begin position="434"/>
        <end position="444"/>
    </location>
</feature>
<dbReference type="PANTHER" id="PTHR33966">
    <property type="entry name" value="PROTEIN ODR-4 HOMOLOG"/>
    <property type="match status" value="1"/>
</dbReference>
<dbReference type="GO" id="GO:0012505">
    <property type="term" value="C:endomembrane system"/>
    <property type="evidence" value="ECO:0007669"/>
    <property type="project" value="TreeGrafter"/>
</dbReference>
<keyword evidence="4 7" id="KW-1133">Transmembrane helix</keyword>
<accession>A0A0X3PLE5</accession>
<dbReference type="GO" id="GO:0008104">
    <property type="term" value="P:intracellular protein localization"/>
    <property type="evidence" value="ECO:0007669"/>
    <property type="project" value="TreeGrafter"/>
</dbReference>
<feature type="region of interest" description="Disordered" evidence="6">
    <location>
        <begin position="424"/>
        <end position="450"/>
    </location>
</feature>
<proteinExistence type="inferred from homology"/>
<dbReference type="GO" id="GO:0016020">
    <property type="term" value="C:membrane"/>
    <property type="evidence" value="ECO:0007669"/>
    <property type="project" value="UniProtKB-SubCell"/>
</dbReference>
<keyword evidence="5 7" id="KW-0472">Membrane</keyword>
<evidence type="ECO:0000256" key="5">
    <source>
        <dbReference type="ARBA" id="ARBA00023136"/>
    </source>
</evidence>
<evidence type="ECO:0000256" key="2">
    <source>
        <dbReference type="ARBA" id="ARBA00010131"/>
    </source>
</evidence>
<feature type="transmembrane region" description="Helical" evidence="7">
    <location>
        <begin position="508"/>
        <end position="529"/>
    </location>
</feature>
<comment type="subcellular location">
    <subcellularLocation>
        <location evidence="1">Membrane</location>
    </subcellularLocation>
</comment>
<dbReference type="Pfam" id="PF14778">
    <property type="entry name" value="ODR4-like"/>
    <property type="match status" value="1"/>
</dbReference>
<comment type="similarity">
    <text evidence="2">Belongs to the ODR-4 family.</text>
</comment>
<evidence type="ECO:0000256" key="4">
    <source>
        <dbReference type="ARBA" id="ARBA00022989"/>
    </source>
</evidence>
<gene>
    <name evidence="8" type="primary">ODR4</name>
    <name evidence="8" type="ORF">TR151695</name>
</gene>
<dbReference type="AlphaFoldDB" id="A0A0X3PLE5"/>
<reference evidence="8" key="1">
    <citation type="submission" date="2016-01" db="EMBL/GenBank/DDBJ databases">
        <title>Reference transcriptome for the parasite Schistocephalus solidus: insights into the molecular evolution of parasitism.</title>
        <authorList>
            <person name="Hebert F.O."/>
            <person name="Grambauer S."/>
            <person name="Barber I."/>
            <person name="Landry C.R."/>
            <person name="Aubin-Horth N."/>
        </authorList>
    </citation>
    <scope>NUCLEOTIDE SEQUENCE</scope>
</reference>
<dbReference type="InterPro" id="IPR029454">
    <property type="entry name" value="ODR-4-like"/>
</dbReference>
<evidence type="ECO:0000256" key="3">
    <source>
        <dbReference type="ARBA" id="ARBA00022692"/>
    </source>
</evidence>
<keyword evidence="3 7" id="KW-0812">Transmembrane</keyword>
<sequence>MIKSISIEQKFYDRCCSHSSPCPGIVLGGLNKDEECIFFLLTATGQECAESAEAKNIDTIDADKFRDQCEKISRMLPAGIHISGLYFSGTTDLKSQSENHIKKLLKILRDCDKHNPFGPPRLDSEKVYLQVEPKTKKITAKAIGFSQTKDFFRPVDVKVKSIIDRWRAIKTYITLSIETHLPSERQLDTIMEQLKKAADPYLHAINSETRLLVNNTLRGPEEPLFSVKGKDSNKPGSQAKGRTQKRHTLPREKFAHVRQETCPSTLWEPLDFTLFGPDFPCWHRTSSCSSIDSGASSEAFSADSGCPQVPSEAKKNLLINGRIPGIAFLPVNGTLVEHALQAFRDDLTHSILMRLELLSEELNVTSGEMEVPQIQLPQRVLIRIPACPAIPMSDYKFVSETPDDVVRRVSMFCRPLGSPVSRDFPYGDHLEGTNPPTKGHSSLDSGAELSSDAEITPEDTEPLFNTSCLDTNLERSCEGCPPEDELSDVEIIQDIHEMAKSVSNSKNVIFLTTGAVVTLLLGILLAIYFDLSPL</sequence>
<evidence type="ECO:0000256" key="6">
    <source>
        <dbReference type="SAM" id="MobiDB-lite"/>
    </source>
</evidence>
<evidence type="ECO:0000313" key="8">
    <source>
        <dbReference type="EMBL" id="JAP52745.1"/>
    </source>
</evidence>
<evidence type="ECO:0000256" key="7">
    <source>
        <dbReference type="SAM" id="Phobius"/>
    </source>
</evidence>
<dbReference type="PANTHER" id="PTHR33966:SF1">
    <property type="entry name" value="PROTEIN ODR-4 HOMOLOG"/>
    <property type="match status" value="1"/>
</dbReference>